<dbReference type="SUPFAM" id="SSF54631">
    <property type="entry name" value="CBS-domain pair"/>
    <property type="match status" value="1"/>
</dbReference>
<keyword evidence="1 2" id="KW-0129">CBS domain</keyword>
<feature type="domain" description="BON" evidence="3">
    <location>
        <begin position="132"/>
        <end position="200"/>
    </location>
</feature>
<keyword evidence="6" id="KW-1185">Reference proteome</keyword>
<dbReference type="PIRSF" id="PIRSF036990">
    <property type="entry name" value="UCP036990_CBS_BON"/>
    <property type="match status" value="1"/>
</dbReference>
<dbReference type="Gene3D" id="3.30.1340.30">
    <property type="match status" value="1"/>
</dbReference>
<feature type="domain" description="CBS" evidence="4">
    <location>
        <begin position="10"/>
        <end position="67"/>
    </location>
</feature>
<dbReference type="Pfam" id="PF04972">
    <property type="entry name" value="BON"/>
    <property type="match status" value="1"/>
</dbReference>
<feature type="domain" description="CBS" evidence="4">
    <location>
        <begin position="79"/>
        <end position="135"/>
    </location>
</feature>
<dbReference type="InterPro" id="IPR046342">
    <property type="entry name" value="CBS_dom_sf"/>
</dbReference>
<evidence type="ECO:0000256" key="1">
    <source>
        <dbReference type="ARBA" id="ARBA00023122"/>
    </source>
</evidence>
<sequence>MKSRTVGEVMTPEVAHAFRDTAFADLMLLLDRRRVSGVPVVDDDDKVLGVVSEADLIRHQAAGVRESRAPGAVTVEGLMSTPAVTVHPEQRVSDAARVMERHHVNRLPVVDEEDRLIGIITRHDLLRVFLRTDEEIRAEVADEVLGHELGLPPGAVSVSVMDGVVTLDGQVGRDLDLPAAIRLAWRVDGVIGVVNRLVPA</sequence>
<organism evidence="5 6">
    <name type="scientific">Streptomyces luteireticuli</name>
    <dbReference type="NCBI Taxonomy" id="173858"/>
    <lineage>
        <taxon>Bacteria</taxon>
        <taxon>Bacillati</taxon>
        <taxon>Actinomycetota</taxon>
        <taxon>Actinomycetes</taxon>
        <taxon>Kitasatosporales</taxon>
        <taxon>Streptomycetaceae</taxon>
        <taxon>Streptomyces</taxon>
    </lineage>
</organism>
<accession>A0ABN0Z094</accession>
<dbReference type="PANTHER" id="PTHR43080">
    <property type="entry name" value="CBS DOMAIN-CONTAINING PROTEIN CBSX3, MITOCHONDRIAL"/>
    <property type="match status" value="1"/>
</dbReference>
<evidence type="ECO:0000256" key="2">
    <source>
        <dbReference type="PROSITE-ProRule" id="PRU00703"/>
    </source>
</evidence>
<dbReference type="PROSITE" id="PS50914">
    <property type="entry name" value="BON"/>
    <property type="match status" value="1"/>
</dbReference>
<dbReference type="InterPro" id="IPR051257">
    <property type="entry name" value="Diverse_CBS-Domain"/>
</dbReference>
<reference evidence="5 6" key="1">
    <citation type="journal article" date="2019" name="Int. J. Syst. Evol. Microbiol.">
        <title>The Global Catalogue of Microorganisms (GCM) 10K type strain sequencing project: providing services to taxonomists for standard genome sequencing and annotation.</title>
        <authorList>
            <consortium name="The Broad Institute Genomics Platform"/>
            <consortium name="The Broad Institute Genome Sequencing Center for Infectious Disease"/>
            <person name="Wu L."/>
            <person name="Ma J."/>
        </authorList>
    </citation>
    <scope>NUCLEOTIDE SEQUENCE [LARGE SCALE GENOMIC DNA]</scope>
    <source>
        <strain evidence="5 6">JCM 4788</strain>
    </source>
</reference>
<evidence type="ECO:0000313" key="6">
    <source>
        <dbReference type="Proteomes" id="UP001500879"/>
    </source>
</evidence>
<dbReference type="Gene3D" id="3.10.580.10">
    <property type="entry name" value="CBS-domain"/>
    <property type="match status" value="1"/>
</dbReference>
<dbReference type="InterPro" id="IPR007055">
    <property type="entry name" value="BON_dom"/>
</dbReference>
<dbReference type="InterPro" id="IPR017080">
    <property type="entry name" value="UCP036990_CBS_BON"/>
</dbReference>
<protein>
    <submittedName>
        <fullName evidence="5">CBS domain-containing protein</fullName>
    </submittedName>
</protein>
<dbReference type="Proteomes" id="UP001500879">
    <property type="component" value="Unassembled WGS sequence"/>
</dbReference>
<dbReference type="PROSITE" id="PS51371">
    <property type="entry name" value="CBS"/>
    <property type="match status" value="2"/>
</dbReference>
<dbReference type="SMART" id="SM00116">
    <property type="entry name" value="CBS"/>
    <property type="match status" value="2"/>
</dbReference>
<comment type="caution">
    <text evidence="5">The sequence shown here is derived from an EMBL/GenBank/DDBJ whole genome shotgun (WGS) entry which is preliminary data.</text>
</comment>
<dbReference type="PANTHER" id="PTHR43080:SF29">
    <property type="entry name" value="OS02G0818000 PROTEIN"/>
    <property type="match status" value="1"/>
</dbReference>
<gene>
    <name evidence="5" type="ORF">GCM10010357_53150</name>
</gene>
<name>A0ABN0Z094_9ACTN</name>
<dbReference type="EMBL" id="BAAABX010000056">
    <property type="protein sequence ID" value="GAA0424972.1"/>
    <property type="molecule type" value="Genomic_DNA"/>
</dbReference>
<proteinExistence type="predicted"/>
<dbReference type="RefSeq" id="WP_344029325.1">
    <property type="nucleotide sequence ID" value="NZ_BAAABX010000056.1"/>
</dbReference>
<dbReference type="InterPro" id="IPR000644">
    <property type="entry name" value="CBS_dom"/>
</dbReference>
<evidence type="ECO:0000313" key="5">
    <source>
        <dbReference type="EMBL" id="GAA0424972.1"/>
    </source>
</evidence>
<evidence type="ECO:0000259" key="4">
    <source>
        <dbReference type="PROSITE" id="PS51371"/>
    </source>
</evidence>
<dbReference type="Pfam" id="PF00571">
    <property type="entry name" value="CBS"/>
    <property type="match status" value="2"/>
</dbReference>
<evidence type="ECO:0000259" key="3">
    <source>
        <dbReference type="PROSITE" id="PS50914"/>
    </source>
</evidence>